<dbReference type="InterPro" id="IPR012349">
    <property type="entry name" value="Split_barrel_FMN-bd"/>
</dbReference>
<dbReference type="Pfam" id="PF01613">
    <property type="entry name" value="Flavin_Reduct"/>
    <property type="match status" value="1"/>
</dbReference>
<evidence type="ECO:0000259" key="3">
    <source>
        <dbReference type="SMART" id="SM00903"/>
    </source>
</evidence>
<feature type="domain" description="Flavin reductase like" evidence="3">
    <location>
        <begin position="67"/>
        <end position="211"/>
    </location>
</feature>
<dbReference type="Gene3D" id="2.30.110.10">
    <property type="entry name" value="Electron Transport, Fmn-binding Protein, Chain A"/>
    <property type="match status" value="1"/>
</dbReference>
<dbReference type="GO" id="GO:0042602">
    <property type="term" value="F:riboflavin reductase (NADPH) activity"/>
    <property type="evidence" value="ECO:0007669"/>
    <property type="project" value="TreeGrafter"/>
</dbReference>
<dbReference type="Proteomes" id="UP000516028">
    <property type="component" value="Chromosome"/>
</dbReference>
<dbReference type="PANTHER" id="PTHR30466">
    <property type="entry name" value="FLAVIN REDUCTASE"/>
    <property type="match status" value="1"/>
</dbReference>
<gene>
    <name evidence="4" type="ORF">H9K75_13210</name>
</gene>
<dbReference type="EMBL" id="CP060783">
    <property type="protein sequence ID" value="QNP47319.1"/>
    <property type="molecule type" value="Genomic_DNA"/>
</dbReference>
<keyword evidence="5" id="KW-1185">Reference proteome</keyword>
<protein>
    <submittedName>
        <fullName evidence="4">Flavin reductase family protein</fullName>
    </submittedName>
</protein>
<dbReference type="SMART" id="SM00903">
    <property type="entry name" value="Flavin_Reduct"/>
    <property type="match status" value="1"/>
</dbReference>
<dbReference type="PANTHER" id="PTHR30466:SF11">
    <property type="entry name" value="FLAVIN-DEPENDENT MONOOXYGENASE, REDUCTASE SUBUNIT HSAB"/>
    <property type="match status" value="1"/>
</dbReference>
<organism evidence="4 5">
    <name type="scientific">Diaphorobacter aerolatus</name>
    <dbReference type="NCBI Taxonomy" id="1288495"/>
    <lineage>
        <taxon>Bacteria</taxon>
        <taxon>Pseudomonadati</taxon>
        <taxon>Pseudomonadota</taxon>
        <taxon>Betaproteobacteria</taxon>
        <taxon>Burkholderiales</taxon>
        <taxon>Comamonadaceae</taxon>
        <taxon>Diaphorobacter</taxon>
    </lineage>
</organism>
<reference evidence="4 5" key="1">
    <citation type="submission" date="2020-08" db="EMBL/GenBank/DDBJ databases">
        <title>Genome sequence of Diaphorobacter aerolatus KACC 16536T.</title>
        <authorList>
            <person name="Hyun D.-W."/>
            <person name="Bae J.-W."/>
        </authorList>
    </citation>
    <scope>NUCLEOTIDE SEQUENCE [LARGE SCALE GENOMIC DNA]</scope>
    <source>
        <strain evidence="4 5">KACC 16536</strain>
    </source>
</reference>
<dbReference type="SUPFAM" id="SSF50475">
    <property type="entry name" value="FMN-binding split barrel"/>
    <property type="match status" value="1"/>
</dbReference>
<name>A0A7H0GGA3_9BURK</name>
<accession>A0A7H0GGA3</accession>
<evidence type="ECO:0000313" key="4">
    <source>
        <dbReference type="EMBL" id="QNP47319.1"/>
    </source>
</evidence>
<dbReference type="KEGG" id="daer:H9K75_13210"/>
<comment type="similarity">
    <text evidence="1">Belongs to the non-flavoprotein flavin reductase family.</text>
</comment>
<dbReference type="AlphaFoldDB" id="A0A7H0GGA3"/>
<evidence type="ECO:0000256" key="1">
    <source>
        <dbReference type="ARBA" id="ARBA00008898"/>
    </source>
</evidence>
<dbReference type="GO" id="GO:0010181">
    <property type="term" value="F:FMN binding"/>
    <property type="evidence" value="ECO:0007669"/>
    <property type="project" value="InterPro"/>
</dbReference>
<sequence length="229" mass="24944">MCESNLEPFRQQADRLRSIISHSYPWISSSASGPERRAPVNFTSSSLQASTGAQAPAFSSRDFRDALGMFATGVTIVTARTADGQLIGLTANSFNSVSLNPPLVLWSLASKAASLLALSQATHYAINVLTSQQQALAEQFARRDIDRWAGVDYQLGRSGAPLLSGVAATFECFNRSRHAEGDHVIFVGEVEHCTHHAETSPLVYHGGRFYTERLLSISTVDDDKVEQTR</sequence>
<evidence type="ECO:0000313" key="5">
    <source>
        <dbReference type="Proteomes" id="UP000516028"/>
    </source>
</evidence>
<evidence type="ECO:0000256" key="2">
    <source>
        <dbReference type="ARBA" id="ARBA00023002"/>
    </source>
</evidence>
<keyword evidence="2" id="KW-0560">Oxidoreductase</keyword>
<dbReference type="InterPro" id="IPR050268">
    <property type="entry name" value="NADH-dep_flavin_reductase"/>
</dbReference>
<proteinExistence type="inferred from homology"/>
<dbReference type="InterPro" id="IPR002563">
    <property type="entry name" value="Flavin_Rdtase-like_dom"/>
</dbReference>